<evidence type="ECO:0000256" key="1">
    <source>
        <dbReference type="SAM" id="MobiDB-lite"/>
    </source>
</evidence>
<feature type="compositionally biased region" description="Basic and acidic residues" evidence="1">
    <location>
        <begin position="84"/>
        <end position="98"/>
    </location>
</feature>
<reference evidence="3 4" key="1">
    <citation type="submission" date="2018-11" db="EMBL/GenBank/DDBJ databases">
        <title>Sequencing the genomes of 1000 actinobacteria strains.</title>
        <authorList>
            <person name="Klenk H.-P."/>
        </authorList>
    </citation>
    <scope>NUCLEOTIDE SEQUENCE [LARGE SCALE GENOMIC DNA]</scope>
    <source>
        <strain evidence="3 4">DSM 44231</strain>
    </source>
</reference>
<dbReference type="Proteomes" id="UP000268727">
    <property type="component" value="Unassembled WGS sequence"/>
</dbReference>
<keyword evidence="2" id="KW-0732">Signal</keyword>
<protein>
    <submittedName>
        <fullName evidence="3">Uncharacterized protein</fullName>
    </submittedName>
</protein>
<feature type="signal peptide" evidence="2">
    <location>
        <begin position="1"/>
        <end position="25"/>
    </location>
</feature>
<evidence type="ECO:0000313" key="4">
    <source>
        <dbReference type="Proteomes" id="UP000268727"/>
    </source>
</evidence>
<name>A0A3N1H2K9_9PSEU</name>
<dbReference type="AlphaFoldDB" id="A0A3N1H2K9"/>
<evidence type="ECO:0000313" key="3">
    <source>
        <dbReference type="EMBL" id="ROP36720.1"/>
    </source>
</evidence>
<dbReference type="RefSeq" id="WP_148088747.1">
    <property type="nucleotide sequence ID" value="NZ_RJKM01000001.1"/>
</dbReference>
<feature type="region of interest" description="Disordered" evidence="1">
    <location>
        <begin position="79"/>
        <end position="98"/>
    </location>
</feature>
<gene>
    <name evidence="3" type="ORF">EDD40_1997</name>
</gene>
<keyword evidence="4" id="KW-1185">Reference proteome</keyword>
<proteinExistence type="predicted"/>
<dbReference type="EMBL" id="RJKM01000001">
    <property type="protein sequence ID" value="ROP36720.1"/>
    <property type="molecule type" value="Genomic_DNA"/>
</dbReference>
<dbReference type="OrthoDB" id="3696905at2"/>
<feature type="chain" id="PRO_5017973408" evidence="2">
    <location>
        <begin position="26"/>
        <end position="126"/>
    </location>
</feature>
<evidence type="ECO:0000256" key="2">
    <source>
        <dbReference type="SAM" id="SignalP"/>
    </source>
</evidence>
<comment type="caution">
    <text evidence="3">The sequence shown here is derived from an EMBL/GenBank/DDBJ whole genome shotgun (WGS) entry which is preliminary data.</text>
</comment>
<organism evidence="3 4">
    <name type="scientific">Saccharothrix texasensis</name>
    <dbReference type="NCBI Taxonomy" id="103734"/>
    <lineage>
        <taxon>Bacteria</taxon>
        <taxon>Bacillati</taxon>
        <taxon>Actinomycetota</taxon>
        <taxon>Actinomycetes</taxon>
        <taxon>Pseudonocardiales</taxon>
        <taxon>Pseudonocardiaceae</taxon>
        <taxon>Saccharothrix</taxon>
    </lineage>
</organism>
<accession>A0A3N1H2K9</accession>
<sequence>MKTGIRLAVVATAAFGLCSSGVAVAQDTSYAPMTISPDQVKQLCEKRAPRIEERVTRLTTRINAGPEVPGSTAWLRAQAQQARDAGRTARAERLEQRLQRREGQLTKLGDAQRRVDKFQADHCGVK</sequence>